<name>A0A1T4RLV7_9BACT</name>
<dbReference type="PANTHER" id="PTHR30266:SF2">
    <property type="entry name" value="LARGE-CONDUCTANCE MECHANOSENSITIVE CHANNEL"/>
    <property type="match status" value="1"/>
</dbReference>
<dbReference type="OrthoDB" id="9810350at2"/>
<evidence type="ECO:0000256" key="1">
    <source>
        <dbReference type="ARBA" id="ARBA00004651"/>
    </source>
</evidence>
<dbReference type="PANTHER" id="PTHR30266">
    <property type="entry name" value="MECHANOSENSITIVE CHANNEL MSCL"/>
    <property type="match status" value="1"/>
</dbReference>
<evidence type="ECO:0000256" key="4">
    <source>
        <dbReference type="ARBA" id="ARBA00022475"/>
    </source>
</evidence>
<proteinExistence type="inferred from homology"/>
<sequence>MLQEFKTFIMKGNVLDLAVGVIIGAAFGKIVNSAVNDLIMPLIGLVMGKVDFSNLFISLKGGEYATVAAAKAAGVPTLNYGIFLNTTLDFLIMALVIFMIVKAANKARKAEEPAPAPAPRECPFCKSAVHDDATRCPHCTSQLEATA</sequence>
<protein>
    <recommendedName>
        <fullName evidence="10">Large-conductance mechanosensitive channel</fullName>
    </recommendedName>
</protein>
<evidence type="ECO:0000256" key="10">
    <source>
        <dbReference type="HAMAP-Rule" id="MF_00115"/>
    </source>
</evidence>
<dbReference type="GO" id="GO:0008381">
    <property type="term" value="F:mechanosensitive monoatomic ion channel activity"/>
    <property type="evidence" value="ECO:0007669"/>
    <property type="project" value="UniProtKB-UniRule"/>
</dbReference>
<keyword evidence="5 10" id="KW-0812">Transmembrane</keyword>
<evidence type="ECO:0000256" key="8">
    <source>
        <dbReference type="ARBA" id="ARBA00023136"/>
    </source>
</evidence>
<keyword evidence="4 10" id="KW-1003">Cell membrane</keyword>
<dbReference type="PRINTS" id="PR01264">
    <property type="entry name" value="MECHCHANNEL"/>
</dbReference>
<evidence type="ECO:0000313" key="11">
    <source>
        <dbReference type="EMBL" id="SKA16766.1"/>
    </source>
</evidence>
<dbReference type="GO" id="GO:0005886">
    <property type="term" value="C:plasma membrane"/>
    <property type="evidence" value="ECO:0007669"/>
    <property type="project" value="UniProtKB-SubCell"/>
</dbReference>
<dbReference type="Pfam" id="PF01741">
    <property type="entry name" value="MscL"/>
    <property type="match status" value="1"/>
</dbReference>
<organism evidence="11 12">
    <name type="scientific">Trichlorobacter thiogenes</name>
    <dbReference type="NCBI Taxonomy" id="115783"/>
    <lineage>
        <taxon>Bacteria</taxon>
        <taxon>Pseudomonadati</taxon>
        <taxon>Thermodesulfobacteriota</taxon>
        <taxon>Desulfuromonadia</taxon>
        <taxon>Geobacterales</taxon>
        <taxon>Geobacteraceae</taxon>
        <taxon>Trichlorobacter</taxon>
    </lineage>
</organism>
<dbReference type="AlphaFoldDB" id="A0A1T4RLV7"/>
<dbReference type="InterPro" id="IPR037673">
    <property type="entry name" value="MSC/AndL"/>
</dbReference>
<dbReference type="Proteomes" id="UP000190102">
    <property type="component" value="Unassembled WGS sequence"/>
</dbReference>
<evidence type="ECO:0000256" key="9">
    <source>
        <dbReference type="ARBA" id="ARBA00023303"/>
    </source>
</evidence>
<dbReference type="Gene3D" id="1.10.1200.120">
    <property type="entry name" value="Large-conductance mechanosensitive channel, MscL, domain 1"/>
    <property type="match status" value="1"/>
</dbReference>
<comment type="subunit">
    <text evidence="10">Homopentamer.</text>
</comment>
<comment type="subcellular location">
    <subcellularLocation>
        <location evidence="1 10">Cell membrane</location>
        <topology evidence="1 10">Multi-pass membrane protein</topology>
    </subcellularLocation>
</comment>
<evidence type="ECO:0000313" key="12">
    <source>
        <dbReference type="Proteomes" id="UP000190102"/>
    </source>
</evidence>
<feature type="transmembrane region" description="Helical" evidence="10">
    <location>
        <begin position="80"/>
        <end position="101"/>
    </location>
</feature>
<keyword evidence="3 10" id="KW-0813">Transport</keyword>
<comment type="function">
    <text evidence="10">Channel that opens in response to stretch forces in the membrane lipid bilayer. May participate in the regulation of osmotic pressure changes within the cell.</text>
</comment>
<evidence type="ECO:0000256" key="6">
    <source>
        <dbReference type="ARBA" id="ARBA00022989"/>
    </source>
</evidence>
<dbReference type="InterPro" id="IPR036019">
    <property type="entry name" value="MscL_channel"/>
</dbReference>
<keyword evidence="6 10" id="KW-1133">Transmembrane helix</keyword>
<keyword evidence="12" id="KW-1185">Reference proteome</keyword>
<keyword evidence="7 10" id="KW-0406">Ion transport</keyword>
<evidence type="ECO:0000256" key="2">
    <source>
        <dbReference type="ARBA" id="ARBA00007254"/>
    </source>
</evidence>
<evidence type="ECO:0000256" key="5">
    <source>
        <dbReference type="ARBA" id="ARBA00022692"/>
    </source>
</evidence>
<accession>A0A1T4RLV7</accession>
<dbReference type="EMBL" id="FUWR01000021">
    <property type="protein sequence ID" value="SKA16766.1"/>
    <property type="molecule type" value="Genomic_DNA"/>
</dbReference>
<reference evidence="12" key="1">
    <citation type="submission" date="2017-02" db="EMBL/GenBank/DDBJ databases">
        <authorList>
            <person name="Varghese N."/>
            <person name="Submissions S."/>
        </authorList>
    </citation>
    <scope>NUCLEOTIDE SEQUENCE [LARGE SCALE GENOMIC DNA]</scope>
    <source>
        <strain evidence="12">ATCC BAA-34</strain>
    </source>
</reference>
<dbReference type="HAMAP" id="MF_00115">
    <property type="entry name" value="MscL"/>
    <property type="match status" value="1"/>
</dbReference>
<dbReference type="SUPFAM" id="SSF81330">
    <property type="entry name" value="Gated mechanosensitive channel"/>
    <property type="match status" value="1"/>
</dbReference>
<dbReference type="PROSITE" id="PS01327">
    <property type="entry name" value="MSCL"/>
    <property type="match status" value="1"/>
</dbReference>
<feature type="transmembrane region" description="Helical" evidence="10">
    <location>
        <begin position="12"/>
        <end position="31"/>
    </location>
</feature>
<keyword evidence="9 10" id="KW-0407">Ion channel</keyword>
<evidence type="ECO:0000256" key="7">
    <source>
        <dbReference type="ARBA" id="ARBA00023065"/>
    </source>
</evidence>
<dbReference type="NCBIfam" id="NF010557">
    <property type="entry name" value="PRK13952.1"/>
    <property type="match status" value="1"/>
</dbReference>
<dbReference type="InterPro" id="IPR001185">
    <property type="entry name" value="MS_channel"/>
</dbReference>
<keyword evidence="8 10" id="KW-0472">Membrane</keyword>
<dbReference type="NCBIfam" id="TIGR00220">
    <property type="entry name" value="mscL"/>
    <property type="match status" value="1"/>
</dbReference>
<dbReference type="InterPro" id="IPR019823">
    <property type="entry name" value="Mechanosensitive_channel_CS"/>
</dbReference>
<comment type="similarity">
    <text evidence="2 10">Belongs to the MscL family.</text>
</comment>
<evidence type="ECO:0000256" key="3">
    <source>
        <dbReference type="ARBA" id="ARBA00022448"/>
    </source>
</evidence>
<gene>
    <name evidence="10" type="primary">mscL</name>
    <name evidence="11" type="ORF">SAMN02745119_02947</name>
</gene>
<dbReference type="STRING" id="115783.SAMN02745119_02947"/>
<dbReference type="RefSeq" id="WP_078791160.1">
    <property type="nucleotide sequence ID" value="NZ_FUWR01000021.1"/>
</dbReference>